<dbReference type="RefSeq" id="WP_155319079.1">
    <property type="nucleotide sequence ID" value="NZ_AP021874.1"/>
</dbReference>
<dbReference type="EMBL" id="AP021874">
    <property type="protein sequence ID" value="BBO71212.1"/>
    <property type="molecule type" value="Genomic_DNA"/>
</dbReference>
<name>A0A5K7YN65_9BACT</name>
<dbReference type="OrthoDB" id="323962at2"/>
<proteinExistence type="predicted"/>
<dbReference type="AlphaFoldDB" id="A0A5K7YN65"/>
<gene>
    <name evidence="1" type="ORF">DSCA_51420</name>
</gene>
<protein>
    <submittedName>
        <fullName evidence="1">Uncharacterized protein</fullName>
    </submittedName>
</protein>
<organism evidence="1 2">
    <name type="scientific">Desulfosarcina alkanivorans</name>
    <dbReference type="NCBI Taxonomy" id="571177"/>
    <lineage>
        <taxon>Bacteria</taxon>
        <taxon>Pseudomonadati</taxon>
        <taxon>Thermodesulfobacteriota</taxon>
        <taxon>Desulfobacteria</taxon>
        <taxon>Desulfobacterales</taxon>
        <taxon>Desulfosarcinaceae</taxon>
        <taxon>Desulfosarcina</taxon>
    </lineage>
</organism>
<evidence type="ECO:0000313" key="1">
    <source>
        <dbReference type="EMBL" id="BBO71212.1"/>
    </source>
</evidence>
<accession>A0A5K7YN65</accession>
<sequence>MREECIYAMLRAIKRISRLFYRFDIAWVHQPPADPWRRLRLVAFLNHTSLYEPLFVGGFPDEFIKRIAFKGLMPVADKATRRPLMGFFFRMVAKNVVAVTRKNDHTWNQVLATMNPDTMVVIMPEGRMMRANGLDKHGRPMTVRGGIADIVRSIPEGRMLITYSAGLHHVQTPGQPIPRAFQTLRMRLETVDIATYRNRLMDRFGPDGFKKALIRDLETRRDRYCTGPASADEPVYAAALG</sequence>
<reference evidence="1 2" key="1">
    <citation type="submission" date="2019-11" db="EMBL/GenBank/DDBJ databases">
        <title>Comparative genomics of hydrocarbon-degrading Desulfosarcina strains.</title>
        <authorList>
            <person name="Watanabe M."/>
            <person name="Kojima H."/>
            <person name="Fukui M."/>
        </authorList>
    </citation>
    <scope>NUCLEOTIDE SEQUENCE [LARGE SCALE GENOMIC DNA]</scope>
    <source>
        <strain evidence="1 2">PL12</strain>
    </source>
</reference>
<evidence type="ECO:0000313" key="2">
    <source>
        <dbReference type="Proteomes" id="UP000427906"/>
    </source>
</evidence>
<dbReference type="Proteomes" id="UP000427906">
    <property type="component" value="Chromosome"/>
</dbReference>
<keyword evidence="2" id="KW-1185">Reference proteome</keyword>
<dbReference type="KEGG" id="dalk:DSCA_51420"/>